<dbReference type="GO" id="GO:0046872">
    <property type="term" value="F:metal ion binding"/>
    <property type="evidence" value="ECO:0007669"/>
    <property type="project" value="UniProtKB-KW"/>
</dbReference>
<name>A0A7X0F118_9ACTN</name>
<reference evidence="4 5" key="1">
    <citation type="submission" date="2020-08" db="EMBL/GenBank/DDBJ databases">
        <title>Sequencing the genomes of 1000 actinobacteria strains.</title>
        <authorList>
            <person name="Klenk H.-P."/>
        </authorList>
    </citation>
    <scope>NUCLEOTIDE SEQUENCE [LARGE SCALE GENOMIC DNA]</scope>
    <source>
        <strain evidence="4 5">DSM 45913</strain>
    </source>
</reference>
<dbReference type="RefSeq" id="WP_246503235.1">
    <property type="nucleotide sequence ID" value="NZ_JACHJB010000004.1"/>
</dbReference>
<evidence type="ECO:0000313" key="5">
    <source>
        <dbReference type="Proteomes" id="UP000583800"/>
    </source>
</evidence>
<organism evidence="4 5">
    <name type="scientific">Nonomuraea muscovyensis</name>
    <dbReference type="NCBI Taxonomy" id="1124761"/>
    <lineage>
        <taxon>Bacteria</taxon>
        <taxon>Bacillati</taxon>
        <taxon>Actinomycetota</taxon>
        <taxon>Actinomycetes</taxon>
        <taxon>Streptosporangiales</taxon>
        <taxon>Streptosporangiaceae</taxon>
        <taxon>Nonomuraea</taxon>
    </lineage>
</organism>
<keyword evidence="1" id="KW-0479">Metal-binding</keyword>
<evidence type="ECO:0000256" key="1">
    <source>
        <dbReference type="ARBA" id="ARBA00022723"/>
    </source>
</evidence>
<proteinExistence type="predicted"/>
<dbReference type="AlphaFoldDB" id="A0A7X0F118"/>
<dbReference type="PROSITE" id="PS51257">
    <property type="entry name" value="PROKAR_LIPOPROTEIN"/>
    <property type="match status" value="1"/>
</dbReference>
<dbReference type="Pfam" id="PF01522">
    <property type="entry name" value="Polysacc_deac_1"/>
    <property type="match status" value="1"/>
</dbReference>
<dbReference type="InterPro" id="IPR050248">
    <property type="entry name" value="Polysacc_deacetylase_ArnD"/>
</dbReference>
<dbReference type="GO" id="GO:0005975">
    <property type="term" value="P:carbohydrate metabolic process"/>
    <property type="evidence" value="ECO:0007669"/>
    <property type="project" value="InterPro"/>
</dbReference>
<dbReference type="GO" id="GO:0016020">
    <property type="term" value="C:membrane"/>
    <property type="evidence" value="ECO:0007669"/>
    <property type="project" value="TreeGrafter"/>
</dbReference>
<feature type="domain" description="NodB homology" evidence="3">
    <location>
        <begin position="71"/>
        <end position="247"/>
    </location>
</feature>
<dbReference type="InterPro" id="IPR002509">
    <property type="entry name" value="NODB_dom"/>
</dbReference>
<evidence type="ECO:0000259" key="3">
    <source>
        <dbReference type="PROSITE" id="PS51677"/>
    </source>
</evidence>
<dbReference type="Gene3D" id="3.20.20.370">
    <property type="entry name" value="Glycoside hydrolase/deacetylase"/>
    <property type="match status" value="1"/>
</dbReference>
<dbReference type="PROSITE" id="PS51677">
    <property type="entry name" value="NODB"/>
    <property type="match status" value="1"/>
</dbReference>
<dbReference type="GO" id="GO:0016810">
    <property type="term" value="F:hydrolase activity, acting on carbon-nitrogen (but not peptide) bonds"/>
    <property type="evidence" value="ECO:0007669"/>
    <property type="project" value="InterPro"/>
</dbReference>
<dbReference type="InterPro" id="IPR011330">
    <property type="entry name" value="Glyco_hydro/deAcase_b/a-brl"/>
</dbReference>
<dbReference type="PANTHER" id="PTHR10587">
    <property type="entry name" value="GLYCOSYL TRANSFERASE-RELATED"/>
    <property type="match status" value="1"/>
</dbReference>
<dbReference type="PANTHER" id="PTHR10587:SF133">
    <property type="entry name" value="CHITIN DEACETYLASE 1-RELATED"/>
    <property type="match status" value="1"/>
</dbReference>
<keyword evidence="5" id="KW-1185">Reference proteome</keyword>
<evidence type="ECO:0000313" key="4">
    <source>
        <dbReference type="EMBL" id="MBB6351498.1"/>
    </source>
</evidence>
<protein>
    <submittedName>
        <fullName evidence="4">Peptidoglycan/xylan/chitin deacetylase (PgdA/CDA1 family)</fullName>
    </submittedName>
</protein>
<dbReference type="SUPFAM" id="SSF88713">
    <property type="entry name" value="Glycoside hydrolase/deacetylase"/>
    <property type="match status" value="1"/>
</dbReference>
<accession>A0A7X0F118</accession>
<comment type="caution">
    <text evidence="4">The sequence shown here is derived from an EMBL/GenBank/DDBJ whole genome shotgun (WGS) entry which is preliminary data.</text>
</comment>
<evidence type="ECO:0000256" key="2">
    <source>
        <dbReference type="ARBA" id="ARBA00022801"/>
    </source>
</evidence>
<dbReference type="CDD" id="cd10917">
    <property type="entry name" value="CE4_NodB_like_6s_7s"/>
    <property type="match status" value="1"/>
</dbReference>
<gene>
    <name evidence="4" type="ORF">FHU36_008081</name>
</gene>
<dbReference type="EMBL" id="JACHJB010000004">
    <property type="protein sequence ID" value="MBB6351498.1"/>
    <property type="molecule type" value="Genomic_DNA"/>
</dbReference>
<keyword evidence="2" id="KW-0378">Hydrolase</keyword>
<sequence>MNRPRNRGWPLVVPLAALLVVLLVGGACAPRPPSMPVSRPPQVVDLGLLARRLAAMQPGWPAPAPDCRRDRCVALTFDDGPGPHTGRLLDLLRARRARATFFVVGHMVAAGRAGLVRRIAQEGHELGNHTWSHAALTALPDDRLRRELLRTGDLVRRLTGVRMRVMRPPYGMTDGRVARETRRQGMAQILWDVDTRDWRDRDPADVTRRAARASPGSVVLMHDLHRATVRAMTGVLDRLSRRGYRFVTVSELAGGGRRASAAKR</sequence>
<dbReference type="Proteomes" id="UP000583800">
    <property type="component" value="Unassembled WGS sequence"/>
</dbReference>